<gene>
    <name evidence="1" type="ORF">ACFSR3_09885</name>
</gene>
<name>A0ABW5NWC8_9FLAO</name>
<reference evidence="2" key="1">
    <citation type="journal article" date="2019" name="Int. J. Syst. Evol. Microbiol.">
        <title>The Global Catalogue of Microorganisms (GCM) 10K type strain sequencing project: providing services to taxonomists for standard genome sequencing and annotation.</title>
        <authorList>
            <consortium name="The Broad Institute Genomics Platform"/>
            <consortium name="The Broad Institute Genome Sequencing Center for Infectious Disease"/>
            <person name="Wu L."/>
            <person name="Ma J."/>
        </authorList>
    </citation>
    <scope>NUCLEOTIDE SEQUENCE [LARGE SCALE GENOMIC DNA]</scope>
    <source>
        <strain evidence="2">KCTC 42107</strain>
    </source>
</reference>
<sequence>MTTENEMTEHEGYIKMVVGKTLTNLFFTKQDGPHDYMPGISPAYYFATILELDNDKKFQFGNDFIIDWKDQEPTITLTNENWALPKTLVFQGQKIVNLTKDEHEQLTFHLENGTTIAHTIDYGDQLFIENEKVLDKEITVSDSTFLKAVQAWWQKLFCSE</sequence>
<accession>A0ABW5NWC8</accession>
<organism evidence="1 2">
    <name type="scientific">Flavobacterium suzhouense</name>
    <dbReference type="NCBI Taxonomy" id="1529638"/>
    <lineage>
        <taxon>Bacteria</taxon>
        <taxon>Pseudomonadati</taxon>
        <taxon>Bacteroidota</taxon>
        <taxon>Flavobacteriia</taxon>
        <taxon>Flavobacteriales</taxon>
        <taxon>Flavobacteriaceae</taxon>
        <taxon>Flavobacterium</taxon>
    </lineage>
</organism>
<keyword evidence="2" id="KW-1185">Reference proteome</keyword>
<comment type="caution">
    <text evidence="1">The sequence shown here is derived from an EMBL/GenBank/DDBJ whole genome shotgun (WGS) entry which is preliminary data.</text>
</comment>
<dbReference type="RefSeq" id="WP_379820825.1">
    <property type="nucleotide sequence ID" value="NZ_JBHUMD010000024.1"/>
</dbReference>
<evidence type="ECO:0000313" key="2">
    <source>
        <dbReference type="Proteomes" id="UP001597480"/>
    </source>
</evidence>
<evidence type="ECO:0000313" key="1">
    <source>
        <dbReference type="EMBL" id="MFD2602363.1"/>
    </source>
</evidence>
<proteinExistence type="predicted"/>
<protein>
    <submittedName>
        <fullName evidence="1">Uncharacterized protein</fullName>
    </submittedName>
</protein>
<dbReference type="Proteomes" id="UP001597480">
    <property type="component" value="Unassembled WGS sequence"/>
</dbReference>
<dbReference type="EMBL" id="JBHUMD010000024">
    <property type="protein sequence ID" value="MFD2602363.1"/>
    <property type="molecule type" value="Genomic_DNA"/>
</dbReference>